<dbReference type="AlphaFoldDB" id="A0A8D3EF61"/>
<dbReference type="Pfam" id="PF26562">
    <property type="entry name" value="Ig-like"/>
    <property type="match status" value="1"/>
</dbReference>
<dbReference type="PANTHER" id="PTHR47130">
    <property type="entry name" value="SI:DKEY-19B23.11-RELATED"/>
    <property type="match status" value="1"/>
</dbReference>
<dbReference type="Proteomes" id="UP000694558">
    <property type="component" value="Chromosome 20"/>
</dbReference>
<dbReference type="Ensembl" id="ENSSMAT00000038794.1">
    <property type="protein sequence ID" value="ENSSMAP00000070420.1"/>
    <property type="gene ID" value="ENSSMAG00000027465.1"/>
</dbReference>
<reference evidence="3" key="1">
    <citation type="submission" date="2023-05" db="EMBL/GenBank/DDBJ databases">
        <title>High-quality long-read genome of Scophthalmus maximus.</title>
        <authorList>
            <person name="Lien S."/>
            <person name="Martinez P."/>
        </authorList>
    </citation>
    <scope>NUCLEOTIDE SEQUENCE [LARGE SCALE GENOMIC DNA]</scope>
</reference>
<proteinExistence type="predicted"/>
<evidence type="ECO:0008006" key="5">
    <source>
        <dbReference type="Google" id="ProtNLM"/>
    </source>
</evidence>
<dbReference type="Pfam" id="PF23344">
    <property type="entry name" value="ZP-N"/>
    <property type="match status" value="1"/>
</dbReference>
<dbReference type="InterPro" id="IPR058876">
    <property type="entry name" value="Ig-like_ZP"/>
</dbReference>
<dbReference type="GeneTree" id="ENSGT00940000163503"/>
<reference evidence="3" key="2">
    <citation type="submission" date="2025-08" db="UniProtKB">
        <authorList>
            <consortium name="Ensembl"/>
        </authorList>
    </citation>
    <scope>IDENTIFICATION</scope>
</reference>
<evidence type="ECO:0000259" key="2">
    <source>
        <dbReference type="Pfam" id="PF26562"/>
    </source>
</evidence>
<evidence type="ECO:0000313" key="4">
    <source>
        <dbReference type="Proteomes" id="UP000694558"/>
    </source>
</evidence>
<organism evidence="3 4">
    <name type="scientific">Scophthalmus maximus</name>
    <name type="common">Turbot</name>
    <name type="synonym">Psetta maxima</name>
    <dbReference type="NCBI Taxonomy" id="52904"/>
    <lineage>
        <taxon>Eukaryota</taxon>
        <taxon>Metazoa</taxon>
        <taxon>Chordata</taxon>
        <taxon>Craniata</taxon>
        <taxon>Vertebrata</taxon>
        <taxon>Euteleostomi</taxon>
        <taxon>Actinopterygii</taxon>
        <taxon>Neopterygii</taxon>
        <taxon>Teleostei</taxon>
        <taxon>Neoteleostei</taxon>
        <taxon>Acanthomorphata</taxon>
        <taxon>Carangaria</taxon>
        <taxon>Pleuronectiformes</taxon>
        <taxon>Pleuronectoidei</taxon>
        <taxon>Scophthalmidae</taxon>
        <taxon>Scophthalmus</taxon>
    </lineage>
</organism>
<sequence>WIQVSSVQMPRFEAVDGSGVHSISEQLASRCGYTISTFKMDGLTTFRASYYSCFTHKQDDSVFTFRFNVMVSDGGGAWISRAVSASCSGLSWTHREIVCEENYMETVDMLLWSFMMFRLVLVQAQRTATSVWQLMFLQSGGHVSSMSVSEAQTMGYSLTTTAHRVVLRSQYKQQHAKVLMVDGIPVEVIRVSVFFKNKLTVVIMDVTMAYSGSFDDTWLLWDVPWIMTPLVEEDARFESQSVRVGVEGVLLDEPTSTTRGFSLVRGGGLVQIGVPFGAEGGYRKSLVVNNVYKELYVIFLLYEHVFSLLYEDGSSITTRHRMVRVLDTPLLCRPPFKTISDDDAFSIYLGNIPADVILEEVWINRKQLMTSESINPVAHVNGSRAYKLRLPFDDAIVHLRYLGGGVVQFSIDVNFTLTIVPQRDSYHHHTVVTAHVVDAFPPQISAQCSDGGITFSVVRPHQTKSLWEVGVDQEPLTSQLAAQRGYHLHNDTHRTSLDVPVLSIGYTYEDINLSHFYGIFKLLLRDSKTLEVQTSTSKRCLFRTEDMMVCSADGTMTVVTTPTSTWPTVGPDRISLLDPTCRPKQADGSRVLFEFKVNSCGTRTMTVDEKVLLLNRLTVRCFYPLSGVNRLSVDRLFRAEAPGFGSIKVFESLEGRSPTY</sequence>
<feature type="domain" description="ZP-domain containing protein Ig-like" evidence="2">
    <location>
        <begin position="337"/>
        <end position="437"/>
    </location>
</feature>
<dbReference type="InterPro" id="IPR055356">
    <property type="entry name" value="ZP-N"/>
</dbReference>
<feature type="domain" description="ZP-N" evidence="1">
    <location>
        <begin position="550"/>
        <end position="618"/>
    </location>
</feature>
<dbReference type="PANTHER" id="PTHR47130:SF6">
    <property type="entry name" value="EGG ENVELOPE GLYCOPROTEIN-LIKE PRECURSOR"/>
    <property type="match status" value="1"/>
</dbReference>
<evidence type="ECO:0000259" key="1">
    <source>
        <dbReference type="Pfam" id="PF23344"/>
    </source>
</evidence>
<accession>A0A8D3EF61</accession>
<name>A0A8D3EF61_SCOMX</name>
<evidence type="ECO:0000313" key="3">
    <source>
        <dbReference type="Ensembl" id="ENSSMAP00000070420.1"/>
    </source>
</evidence>
<gene>
    <name evidence="3" type="primary">LOC118290500</name>
</gene>
<protein>
    <recommendedName>
        <fullName evidence="5">ZP domain-containing protein</fullName>
    </recommendedName>
</protein>
<dbReference type="Gene3D" id="2.60.40.3210">
    <property type="entry name" value="Zona pellucida, ZP-N domain"/>
    <property type="match status" value="1"/>
</dbReference>